<sequence>CGFHQSSSSSSSSLSHRSFPAPTHAWSGRIWARTGYAPAGRARQLRCATGGSSAGASAARCPPRWCRSPSTTAAMTSRPTG</sequence>
<evidence type="ECO:0000313" key="3">
    <source>
        <dbReference type="Proteomes" id="UP000015105"/>
    </source>
</evidence>
<dbReference type="Proteomes" id="UP000015105">
    <property type="component" value="Chromosome 2D"/>
</dbReference>
<reference evidence="2" key="4">
    <citation type="submission" date="2019-03" db="UniProtKB">
        <authorList>
            <consortium name="EnsemblPlants"/>
        </authorList>
    </citation>
    <scope>IDENTIFICATION</scope>
</reference>
<accession>A0A453DC73</accession>
<reference evidence="2" key="5">
    <citation type="journal article" date="2021" name="G3 (Bethesda)">
        <title>Aegilops tauschii genome assembly Aet v5.0 features greater sequence contiguity and improved annotation.</title>
        <authorList>
            <person name="Wang L."/>
            <person name="Zhu T."/>
            <person name="Rodriguez J.C."/>
            <person name="Deal K.R."/>
            <person name="Dubcovsky J."/>
            <person name="McGuire P.E."/>
            <person name="Lux T."/>
            <person name="Spannagl M."/>
            <person name="Mayer K.F.X."/>
            <person name="Baldrich P."/>
            <person name="Meyers B.C."/>
            <person name="Huo N."/>
            <person name="Gu Y.Q."/>
            <person name="Zhou H."/>
            <person name="Devos K.M."/>
            <person name="Bennetzen J.L."/>
            <person name="Unver T."/>
            <person name="Budak H."/>
            <person name="Gulick P.J."/>
            <person name="Galiba G."/>
            <person name="Kalapos B."/>
            <person name="Nelson D.R."/>
            <person name="Li P."/>
            <person name="You F.M."/>
            <person name="Luo M.C."/>
            <person name="Dvorak J."/>
        </authorList>
    </citation>
    <scope>NUCLEOTIDE SEQUENCE [LARGE SCALE GENOMIC DNA]</scope>
    <source>
        <strain evidence="2">cv. AL8/78</strain>
    </source>
</reference>
<protein>
    <submittedName>
        <fullName evidence="2">Uncharacterized protein</fullName>
    </submittedName>
</protein>
<name>A0A453DC73_AEGTS</name>
<feature type="compositionally biased region" description="Low complexity" evidence="1">
    <location>
        <begin position="1"/>
        <end position="15"/>
    </location>
</feature>
<dbReference type="InterPro" id="IPR037176">
    <property type="entry name" value="Osmotin/thaumatin-like_sf"/>
</dbReference>
<keyword evidence="3" id="KW-1185">Reference proteome</keyword>
<reference evidence="2" key="3">
    <citation type="journal article" date="2017" name="Nature">
        <title>Genome sequence of the progenitor of the wheat D genome Aegilops tauschii.</title>
        <authorList>
            <person name="Luo M.C."/>
            <person name="Gu Y.Q."/>
            <person name="Puiu D."/>
            <person name="Wang H."/>
            <person name="Twardziok S.O."/>
            <person name="Deal K.R."/>
            <person name="Huo N."/>
            <person name="Zhu T."/>
            <person name="Wang L."/>
            <person name="Wang Y."/>
            <person name="McGuire P.E."/>
            <person name="Liu S."/>
            <person name="Long H."/>
            <person name="Ramasamy R.K."/>
            <person name="Rodriguez J.C."/>
            <person name="Van S.L."/>
            <person name="Yuan L."/>
            <person name="Wang Z."/>
            <person name="Xia Z."/>
            <person name="Xiao L."/>
            <person name="Anderson O.D."/>
            <person name="Ouyang S."/>
            <person name="Liang Y."/>
            <person name="Zimin A.V."/>
            <person name="Pertea G."/>
            <person name="Qi P."/>
            <person name="Bennetzen J.L."/>
            <person name="Dai X."/>
            <person name="Dawson M.W."/>
            <person name="Muller H.G."/>
            <person name="Kugler K."/>
            <person name="Rivarola-Duarte L."/>
            <person name="Spannagl M."/>
            <person name="Mayer K.F.X."/>
            <person name="Lu F.H."/>
            <person name="Bevan M.W."/>
            <person name="Leroy P."/>
            <person name="Li P."/>
            <person name="You F.M."/>
            <person name="Sun Q."/>
            <person name="Liu Z."/>
            <person name="Lyons E."/>
            <person name="Wicker T."/>
            <person name="Salzberg S.L."/>
            <person name="Devos K.M."/>
            <person name="Dvorak J."/>
        </authorList>
    </citation>
    <scope>NUCLEOTIDE SEQUENCE [LARGE SCALE GENOMIC DNA]</scope>
    <source>
        <strain evidence="2">cv. AL8/78</strain>
    </source>
</reference>
<dbReference type="SUPFAM" id="SSF49870">
    <property type="entry name" value="Osmotin, thaumatin-like protein"/>
    <property type="match status" value="1"/>
</dbReference>
<reference evidence="3" key="2">
    <citation type="journal article" date="2017" name="Nat. Plants">
        <title>The Aegilops tauschii genome reveals multiple impacts of transposons.</title>
        <authorList>
            <person name="Zhao G."/>
            <person name="Zou C."/>
            <person name="Li K."/>
            <person name="Wang K."/>
            <person name="Li T."/>
            <person name="Gao L."/>
            <person name="Zhang X."/>
            <person name="Wang H."/>
            <person name="Yang Z."/>
            <person name="Liu X."/>
            <person name="Jiang W."/>
            <person name="Mao L."/>
            <person name="Kong X."/>
            <person name="Jiao Y."/>
            <person name="Jia J."/>
        </authorList>
    </citation>
    <scope>NUCLEOTIDE SEQUENCE [LARGE SCALE GENOMIC DNA]</scope>
    <source>
        <strain evidence="3">cv. AL8/78</strain>
    </source>
</reference>
<organism evidence="2 3">
    <name type="scientific">Aegilops tauschii subsp. strangulata</name>
    <name type="common">Goatgrass</name>
    <dbReference type="NCBI Taxonomy" id="200361"/>
    <lineage>
        <taxon>Eukaryota</taxon>
        <taxon>Viridiplantae</taxon>
        <taxon>Streptophyta</taxon>
        <taxon>Embryophyta</taxon>
        <taxon>Tracheophyta</taxon>
        <taxon>Spermatophyta</taxon>
        <taxon>Magnoliopsida</taxon>
        <taxon>Liliopsida</taxon>
        <taxon>Poales</taxon>
        <taxon>Poaceae</taxon>
        <taxon>BOP clade</taxon>
        <taxon>Pooideae</taxon>
        <taxon>Triticodae</taxon>
        <taxon>Triticeae</taxon>
        <taxon>Triticinae</taxon>
        <taxon>Aegilops</taxon>
    </lineage>
</organism>
<dbReference type="EnsemblPlants" id="AET2Gv21183700.1">
    <property type="protein sequence ID" value="AET2Gv21183700.1"/>
    <property type="gene ID" value="AET2Gv21183700"/>
</dbReference>
<feature type="region of interest" description="Disordered" evidence="1">
    <location>
        <begin position="1"/>
        <end position="23"/>
    </location>
</feature>
<proteinExistence type="predicted"/>
<dbReference type="Gene3D" id="2.60.110.10">
    <property type="entry name" value="Thaumatin"/>
    <property type="match status" value="1"/>
</dbReference>
<reference evidence="3" key="1">
    <citation type="journal article" date="2014" name="Science">
        <title>Ancient hybridizations among the ancestral genomes of bread wheat.</title>
        <authorList>
            <consortium name="International Wheat Genome Sequencing Consortium,"/>
            <person name="Marcussen T."/>
            <person name="Sandve S.R."/>
            <person name="Heier L."/>
            <person name="Spannagl M."/>
            <person name="Pfeifer M."/>
            <person name="Jakobsen K.S."/>
            <person name="Wulff B.B."/>
            <person name="Steuernagel B."/>
            <person name="Mayer K.F."/>
            <person name="Olsen O.A."/>
        </authorList>
    </citation>
    <scope>NUCLEOTIDE SEQUENCE [LARGE SCALE GENOMIC DNA]</scope>
    <source>
        <strain evidence="3">cv. AL8/78</strain>
    </source>
</reference>
<dbReference type="Gramene" id="AET2Gv21183700.1">
    <property type="protein sequence ID" value="AET2Gv21183700.1"/>
    <property type="gene ID" value="AET2Gv21183700"/>
</dbReference>
<dbReference type="AlphaFoldDB" id="A0A453DC73"/>
<evidence type="ECO:0000313" key="2">
    <source>
        <dbReference type="EnsemblPlants" id="AET2Gv21183700.1"/>
    </source>
</evidence>
<evidence type="ECO:0000256" key="1">
    <source>
        <dbReference type="SAM" id="MobiDB-lite"/>
    </source>
</evidence>